<evidence type="ECO:0000313" key="2">
    <source>
        <dbReference type="EMBL" id="CAH2208649.1"/>
    </source>
</evidence>
<dbReference type="SUPFAM" id="SSF56219">
    <property type="entry name" value="DNase I-like"/>
    <property type="match status" value="1"/>
</dbReference>
<dbReference type="Proteomes" id="UP000838756">
    <property type="component" value="Unassembled WGS sequence"/>
</dbReference>
<evidence type="ECO:0000259" key="1">
    <source>
        <dbReference type="Pfam" id="PF14529"/>
    </source>
</evidence>
<organism evidence="2 3">
    <name type="scientific">Pararge aegeria aegeria</name>
    <dbReference type="NCBI Taxonomy" id="348720"/>
    <lineage>
        <taxon>Eukaryota</taxon>
        <taxon>Metazoa</taxon>
        <taxon>Ecdysozoa</taxon>
        <taxon>Arthropoda</taxon>
        <taxon>Hexapoda</taxon>
        <taxon>Insecta</taxon>
        <taxon>Pterygota</taxon>
        <taxon>Neoptera</taxon>
        <taxon>Endopterygota</taxon>
        <taxon>Lepidoptera</taxon>
        <taxon>Glossata</taxon>
        <taxon>Ditrysia</taxon>
        <taxon>Papilionoidea</taxon>
        <taxon>Nymphalidae</taxon>
        <taxon>Satyrinae</taxon>
        <taxon>Satyrini</taxon>
        <taxon>Parargina</taxon>
        <taxon>Pararge</taxon>
    </lineage>
</organism>
<dbReference type="EMBL" id="CAKXAJ010004163">
    <property type="protein sequence ID" value="CAH2208649.1"/>
    <property type="molecule type" value="Genomic_DNA"/>
</dbReference>
<accession>A0A8S4QK45</accession>
<comment type="caution">
    <text evidence="2">The sequence shown here is derived from an EMBL/GenBank/DDBJ whole genome shotgun (WGS) entry which is preliminary data.</text>
</comment>
<sequence length="378" mass="42233">FINHFISSRHTIALVSEPYTGARDEVKSIRGLNIHQFPAKGRVKACIIAKPNLSIIGLSQYSFPNLCVVRVQTGHTHTHIASVYVEPGTDIHSTLTHTDNFLQQTSDTRCILGGDFNGWHPLWGSVRANNRGEEVIDMAHASDLYVCNEGNTPTFETVILGHARSAIIDLTFASASIHHLITGWKVDIHACPSSHHNAISYTYTYTRSRNYTARFDHTSTFRYKNTKAQESMPTRAPGSACAPPPWWSDSLEARKTEVIHTHHQLHLAKKRGEPTEGLACELQTLKAAYADDLKGASISGFRDFCQLQTRENVWSLTNRLLRDSAPRRPPATFKIGGTYTTNTHDTAKSLLDHFYPDDSPDSEPRHDDLRALAHGDFL</sequence>
<dbReference type="Pfam" id="PF14529">
    <property type="entry name" value="Exo_endo_phos_2"/>
    <property type="match status" value="1"/>
</dbReference>
<dbReference type="AlphaFoldDB" id="A0A8S4QK45"/>
<evidence type="ECO:0000313" key="3">
    <source>
        <dbReference type="Proteomes" id="UP000838756"/>
    </source>
</evidence>
<name>A0A8S4QK45_9NEOP</name>
<proteinExistence type="predicted"/>
<dbReference type="Gene3D" id="3.60.10.10">
    <property type="entry name" value="Endonuclease/exonuclease/phosphatase"/>
    <property type="match status" value="1"/>
</dbReference>
<dbReference type="GO" id="GO:0003824">
    <property type="term" value="F:catalytic activity"/>
    <property type="evidence" value="ECO:0007669"/>
    <property type="project" value="InterPro"/>
</dbReference>
<feature type="non-terminal residue" evidence="2">
    <location>
        <position position="378"/>
    </location>
</feature>
<gene>
    <name evidence="2" type="primary">jg337</name>
    <name evidence="2" type="ORF">PAEG_LOCUS1210</name>
</gene>
<dbReference type="PANTHER" id="PTHR33273">
    <property type="entry name" value="DOMAIN-CONTAINING PROTEIN, PUTATIVE-RELATED"/>
    <property type="match status" value="1"/>
</dbReference>
<dbReference type="InterPro" id="IPR005135">
    <property type="entry name" value="Endo/exonuclease/phosphatase"/>
</dbReference>
<feature type="domain" description="Endonuclease/exonuclease/phosphatase" evidence="1">
    <location>
        <begin position="79"/>
        <end position="199"/>
    </location>
</feature>
<dbReference type="OrthoDB" id="411871at2759"/>
<dbReference type="InterPro" id="IPR036691">
    <property type="entry name" value="Endo/exonu/phosph_ase_sf"/>
</dbReference>
<dbReference type="PANTHER" id="PTHR33273:SF4">
    <property type="entry name" value="ENDONUCLEASE_EXONUCLEASE_PHOSPHATASE DOMAIN-CONTAINING PROTEIN"/>
    <property type="match status" value="1"/>
</dbReference>
<protein>
    <submittedName>
        <fullName evidence="2">Jg337 protein</fullName>
    </submittedName>
</protein>
<keyword evidence="3" id="KW-1185">Reference proteome</keyword>
<reference evidence="2" key="1">
    <citation type="submission" date="2022-03" db="EMBL/GenBank/DDBJ databases">
        <authorList>
            <person name="Lindestad O."/>
        </authorList>
    </citation>
    <scope>NUCLEOTIDE SEQUENCE</scope>
</reference>